<accession>A0A1J8QE01</accession>
<name>A0A1J8QE01_9AGAM</name>
<comment type="caution">
    <text evidence="2">The sequence shown here is derived from an EMBL/GenBank/DDBJ whole genome shotgun (WGS) entry which is preliminary data.</text>
</comment>
<dbReference type="Proteomes" id="UP000183567">
    <property type="component" value="Unassembled WGS sequence"/>
</dbReference>
<proteinExistence type="predicted"/>
<feature type="compositionally biased region" description="Basic and acidic residues" evidence="1">
    <location>
        <begin position="73"/>
        <end position="84"/>
    </location>
</feature>
<protein>
    <submittedName>
        <fullName evidence="2">Uncharacterized protein</fullName>
    </submittedName>
</protein>
<organism evidence="2 3">
    <name type="scientific">Rhizopogon vesiculosus</name>
    <dbReference type="NCBI Taxonomy" id="180088"/>
    <lineage>
        <taxon>Eukaryota</taxon>
        <taxon>Fungi</taxon>
        <taxon>Dikarya</taxon>
        <taxon>Basidiomycota</taxon>
        <taxon>Agaricomycotina</taxon>
        <taxon>Agaricomycetes</taxon>
        <taxon>Agaricomycetidae</taxon>
        <taxon>Boletales</taxon>
        <taxon>Suillineae</taxon>
        <taxon>Rhizopogonaceae</taxon>
        <taxon>Rhizopogon</taxon>
    </lineage>
</organism>
<evidence type="ECO:0000256" key="1">
    <source>
        <dbReference type="SAM" id="MobiDB-lite"/>
    </source>
</evidence>
<keyword evidence="3" id="KW-1185">Reference proteome</keyword>
<feature type="region of interest" description="Disordered" evidence="1">
    <location>
        <begin position="73"/>
        <end position="92"/>
    </location>
</feature>
<evidence type="ECO:0000313" key="3">
    <source>
        <dbReference type="Proteomes" id="UP000183567"/>
    </source>
</evidence>
<reference evidence="2 3" key="1">
    <citation type="submission" date="2016-03" db="EMBL/GenBank/DDBJ databases">
        <title>Comparative genomics of the ectomycorrhizal sister species Rhizopogon vinicolor and Rhizopogon vesiculosus (Basidiomycota: Boletales) reveals a divergence of the mating type B locus.</title>
        <authorList>
            <person name="Mujic A.B."/>
            <person name="Kuo A."/>
            <person name="Tritt A."/>
            <person name="Lipzen A."/>
            <person name="Chen C."/>
            <person name="Johnson J."/>
            <person name="Sharma A."/>
            <person name="Barry K."/>
            <person name="Grigoriev I.V."/>
            <person name="Spatafora J.W."/>
        </authorList>
    </citation>
    <scope>NUCLEOTIDE SEQUENCE [LARGE SCALE GENOMIC DNA]</scope>
    <source>
        <strain evidence="2 3">AM-OR11-056</strain>
    </source>
</reference>
<evidence type="ECO:0000313" key="2">
    <source>
        <dbReference type="EMBL" id="OJA11825.1"/>
    </source>
</evidence>
<sequence length="132" mass="14860">MKLQRKKTNPLKKLPSSVSVHAFEEAKAEWLILDEHDGKRSQCRDEAKERGRGCEGEVKAEWLILDERDGKHSQCRDEAKERGQGCEGGGGRHFMFTDVGASGASSRNSSFRRLVQAQQEARLPHLPLPIHL</sequence>
<dbReference type="EMBL" id="LVVM01004907">
    <property type="protein sequence ID" value="OJA11825.1"/>
    <property type="molecule type" value="Genomic_DNA"/>
</dbReference>
<gene>
    <name evidence="2" type="ORF">AZE42_11932</name>
</gene>
<dbReference type="AlphaFoldDB" id="A0A1J8QE01"/>